<dbReference type="PRINTS" id="PR00987">
    <property type="entry name" value="TRNASYNTHGLU"/>
</dbReference>
<proteinExistence type="inferred from homology"/>
<dbReference type="SUPFAM" id="SSF52374">
    <property type="entry name" value="Nucleotidylyl transferase"/>
    <property type="match status" value="1"/>
</dbReference>
<dbReference type="EMBL" id="CAJHOF010000013">
    <property type="protein sequence ID" value="CAD7289189.1"/>
    <property type="molecule type" value="Genomic_DNA"/>
</dbReference>
<dbReference type="InterPro" id="IPR049940">
    <property type="entry name" value="GluQ/Sye"/>
</dbReference>
<evidence type="ECO:0000256" key="4">
    <source>
        <dbReference type="ARBA" id="ARBA00023146"/>
    </source>
</evidence>
<dbReference type="InterPro" id="IPR020058">
    <property type="entry name" value="Glu/Gln-tRNA-synth_Ib_cat-dom"/>
</dbReference>
<accession>A0ABM8Q8S7</accession>
<protein>
    <submittedName>
        <fullName evidence="7">Glutamyl-Q tRNA(Asp) synthetase</fullName>
        <ecNumber evidence="7">6.1.1.-</ecNumber>
    </submittedName>
</protein>
<keyword evidence="5" id="KW-0648">Protein biosynthesis</keyword>
<organism evidence="7 8">
    <name type="scientific">Campylobacter majalis</name>
    <dbReference type="NCBI Taxonomy" id="2790656"/>
    <lineage>
        <taxon>Bacteria</taxon>
        <taxon>Pseudomonadati</taxon>
        <taxon>Campylobacterota</taxon>
        <taxon>Epsilonproteobacteria</taxon>
        <taxon>Campylobacterales</taxon>
        <taxon>Campylobacteraceae</taxon>
        <taxon>Campylobacter</taxon>
    </lineage>
</organism>
<evidence type="ECO:0000256" key="3">
    <source>
        <dbReference type="ARBA" id="ARBA00022840"/>
    </source>
</evidence>
<gene>
    <name evidence="7" type="primary">gluQ</name>
    <name evidence="7" type="ORF">LMG7974_01389</name>
</gene>
<dbReference type="Gene3D" id="3.90.800.10">
    <property type="entry name" value="Glutamyl-tRNA Synthetase, Domain 3"/>
    <property type="match status" value="1"/>
</dbReference>
<dbReference type="GO" id="GO:0016874">
    <property type="term" value="F:ligase activity"/>
    <property type="evidence" value="ECO:0007669"/>
    <property type="project" value="UniProtKB-KW"/>
</dbReference>
<feature type="domain" description="Glutamyl/glutaminyl-tRNA synthetase class Ib catalytic" evidence="6">
    <location>
        <begin position="11"/>
        <end position="121"/>
    </location>
</feature>
<comment type="caution">
    <text evidence="7">The sequence shown here is derived from an EMBL/GenBank/DDBJ whole genome shotgun (WGS) entry which is preliminary data.</text>
</comment>
<dbReference type="Pfam" id="PF00749">
    <property type="entry name" value="tRNA-synt_1c"/>
    <property type="match status" value="2"/>
</dbReference>
<comment type="similarity">
    <text evidence="5">Belongs to the class-I aminoacyl-tRNA synthetase family.</text>
</comment>
<evidence type="ECO:0000313" key="7">
    <source>
        <dbReference type="EMBL" id="CAD7289189.1"/>
    </source>
</evidence>
<evidence type="ECO:0000313" key="8">
    <source>
        <dbReference type="Proteomes" id="UP000789803"/>
    </source>
</evidence>
<evidence type="ECO:0000259" key="6">
    <source>
        <dbReference type="Pfam" id="PF00749"/>
    </source>
</evidence>
<evidence type="ECO:0000256" key="2">
    <source>
        <dbReference type="ARBA" id="ARBA00022741"/>
    </source>
</evidence>
<dbReference type="InterPro" id="IPR001412">
    <property type="entry name" value="aa-tRNA-synth_I_CS"/>
</dbReference>
<keyword evidence="4 5" id="KW-0030">Aminoacyl-tRNA synthetase</keyword>
<keyword evidence="2 5" id="KW-0547">Nucleotide-binding</keyword>
<evidence type="ECO:0000256" key="1">
    <source>
        <dbReference type="ARBA" id="ARBA00022598"/>
    </source>
</evidence>
<keyword evidence="1 5" id="KW-0436">Ligase</keyword>
<feature type="domain" description="Glutamyl/glutaminyl-tRNA synthetase class Ib catalytic" evidence="6">
    <location>
        <begin position="138"/>
        <end position="229"/>
    </location>
</feature>
<keyword evidence="8" id="KW-1185">Reference proteome</keyword>
<sequence>MTALRKLNLISRIAPTPSGFLHIGNAYNFLLTYLLTKANNGYLHLRIDDYDLSRYREKYVQNIFDVIEFLGIKYDSGAKNVSEFENKFSFKLRLNEYEKNLQNLKNTYYCSCTKTTQNAYKNGVYQGLCKNRKLNFQKDKTALRLDTKSEVLMGDFVIYKKDKTPSYNYASVIDDERLGVNFIVRGDDLKQCSQAQIYIAKMLGFKLQNAKIIHHKLLLKDGKKLSKSANAPAIDFSLGAKFYYKILADELKLNPKSAQNLDSLLDEIIDKNLHKLHEI</sequence>
<dbReference type="PANTHER" id="PTHR43311">
    <property type="entry name" value="GLUTAMATE--TRNA LIGASE"/>
    <property type="match status" value="1"/>
</dbReference>
<dbReference type="EC" id="6.1.1.-" evidence="7"/>
<dbReference type="Gene3D" id="3.40.50.620">
    <property type="entry name" value="HUPs"/>
    <property type="match status" value="1"/>
</dbReference>
<evidence type="ECO:0000256" key="5">
    <source>
        <dbReference type="RuleBase" id="RU363037"/>
    </source>
</evidence>
<dbReference type="PANTHER" id="PTHR43311:SF2">
    <property type="entry name" value="GLUTAMATE--TRNA LIGASE, MITOCHONDRIAL-RELATED"/>
    <property type="match status" value="1"/>
</dbReference>
<dbReference type="Proteomes" id="UP000789803">
    <property type="component" value="Unassembled WGS sequence"/>
</dbReference>
<keyword evidence="3 5" id="KW-0067">ATP-binding</keyword>
<dbReference type="PROSITE" id="PS00178">
    <property type="entry name" value="AA_TRNA_LIGASE_I"/>
    <property type="match status" value="1"/>
</dbReference>
<reference evidence="7 8" key="1">
    <citation type="submission" date="2020-11" db="EMBL/GenBank/DDBJ databases">
        <authorList>
            <person name="Peeters C."/>
        </authorList>
    </citation>
    <scope>NUCLEOTIDE SEQUENCE [LARGE SCALE GENOMIC DNA]</scope>
    <source>
        <strain evidence="7 8">LMG 7974</strain>
    </source>
</reference>
<dbReference type="InterPro" id="IPR014729">
    <property type="entry name" value="Rossmann-like_a/b/a_fold"/>
</dbReference>
<dbReference type="InterPro" id="IPR000924">
    <property type="entry name" value="Glu/Gln-tRNA-synth"/>
</dbReference>
<name>A0ABM8Q8S7_9BACT</name>